<dbReference type="PANTHER" id="PTHR43104:SF4">
    <property type="entry name" value="L-2-HYDROXYGLUTARATE DEHYDROGENASE, MITOCHONDRIAL"/>
    <property type="match status" value="1"/>
</dbReference>
<sequence length="398" mass="43696">MATGHRVSAAQFSTTIKNDRIQVDHLVIGAGVVGLSIAERLSRHSTASTLLLDQHSVFGNETSSRNSQVIHAGIYYPDDSLKTKLCIRGRELMYDLCNKNNIPFKKIGKWIVAVSQQQTEDLHALQKKAHGLGVETFFLTKKAAIKEEPHVSAYSVLASPTTGILDVHRYMQYLENAFIDQGGTTSYHSLVSAIEKHVNGGYLVTIRSSDGSHTQIVAGVLVNAAGLYATNIASMLMPPSQTASLQMHYCKGHYFSYRRSNSPVSRLIYPLPEKNVQSLGIHCTLDLEGRLKFGPDVLFIDNCTDYSMGSDCDDGGAVMRKFHQAITLYMPMVNLSDLKADFVGIRPKLSGPGEPFRDFVIEIPDELPGFVNLIGIESPGLTSSQAIAEHVHMLLFGK</sequence>
<dbReference type="RefSeq" id="XP_006676955.1">
    <property type="nucleotide sequence ID" value="XM_006676892.1"/>
</dbReference>
<comment type="similarity">
    <text evidence="6">Belongs to the L2HGDH family.</text>
</comment>
<comment type="cofactor">
    <cofactor evidence="1">
        <name>FAD</name>
        <dbReference type="ChEBI" id="CHEBI:57692"/>
    </cofactor>
</comment>
<keyword evidence="2" id="KW-0285">Flavoprotein</keyword>
<evidence type="ECO:0000256" key="6">
    <source>
        <dbReference type="ARBA" id="ARBA00037941"/>
    </source>
</evidence>
<feature type="domain" description="FAD dependent oxidoreductase" evidence="9">
    <location>
        <begin position="24"/>
        <end position="391"/>
    </location>
</feature>
<dbReference type="PANTHER" id="PTHR43104">
    <property type="entry name" value="L-2-HYDROXYGLUTARATE DEHYDROGENASE, MITOCHONDRIAL"/>
    <property type="match status" value="1"/>
</dbReference>
<organism evidence="10 11">
    <name type="scientific">Batrachochytrium dendrobatidis (strain JAM81 / FGSC 10211)</name>
    <name type="common">Frog chytrid fungus</name>
    <dbReference type="NCBI Taxonomy" id="684364"/>
    <lineage>
        <taxon>Eukaryota</taxon>
        <taxon>Fungi</taxon>
        <taxon>Fungi incertae sedis</taxon>
        <taxon>Chytridiomycota</taxon>
        <taxon>Chytridiomycota incertae sedis</taxon>
        <taxon>Chytridiomycetes</taxon>
        <taxon>Rhizophydiales</taxon>
        <taxon>Rhizophydiales incertae sedis</taxon>
        <taxon>Batrachochytrium</taxon>
    </lineage>
</organism>
<evidence type="ECO:0000256" key="4">
    <source>
        <dbReference type="ARBA" id="ARBA00023002"/>
    </source>
</evidence>
<evidence type="ECO:0000256" key="3">
    <source>
        <dbReference type="ARBA" id="ARBA00022827"/>
    </source>
</evidence>
<evidence type="ECO:0000256" key="2">
    <source>
        <dbReference type="ARBA" id="ARBA00022630"/>
    </source>
</evidence>
<dbReference type="Proteomes" id="UP000007241">
    <property type="component" value="Unassembled WGS sequence"/>
</dbReference>
<dbReference type="InParanoid" id="F4NWP8"/>
<evidence type="ECO:0000313" key="11">
    <source>
        <dbReference type="Proteomes" id="UP000007241"/>
    </source>
</evidence>
<keyword evidence="3" id="KW-0274">FAD</keyword>
<dbReference type="InterPro" id="IPR006076">
    <property type="entry name" value="FAD-dep_OxRdtase"/>
</dbReference>
<keyword evidence="11" id="KW-1185">Reference proteome</keyword>
<evidence type="ECO:0000256" key="1">
    <source>
        <dbReference type="ARBA" id="ARBA00001974"/>
    </source>
</evidence>
<evidence type="ECO:0000256" key="5">
    <source>
        <dbReference type="ARBA" id="ARBA00036066"/>
    </source>
</evidence>
<gene>
    <name evidence="10" type="ORF">BATDEDRAFT_86688</name>
</gene>
<dbReference type="GO" id="GO:0047545">
    <property type="term" value="F:(S)-2-hydroxyglutarate dehydrogenase activity"/>
    <property type="evidence" value="ECO:0000318"/>
    <property type="project" value="GO_Central"/>
</dbReference>
<dbReference type="GeneID" id="18242541"/>
<dbReference type="AlphaFoldDB" id="F4NWP8"/>
<dbReference type="InterPro" id="IPR036188">
    <property type="entry name" value="FAD/NAD-bd_sf"/>
</dbReference>
<dbReference type="OrthoDB" id="498204at2759"/>
<evidence type="ECO:0000259" key="9">
    <source>
        <dbReference type="Pfam" id="PF01266"/>
    </source>
</evidence>
<dbReference type="Gene3D" id="3.30.9.10">
    <property type="entry name" value="D-Amino Acid Oxidase, subunit A, domain 2"/>
    <property type="match status" value="1"/>
</dbReference>
<evidence type="ECO:0000256" key="7">
    <source>
        <dbReference type="ARBA" id="ARBA00038878"/>
    </source>
</evidence>
<keyword evidence="4" id="KW-0560">Oxidoreductase</keyword>
<proteinExistence type="inferred from homology"/>
<protein>
    <recommendedName>
        <fullName evidence="8">L-2-hydroxyglutarate dehydrogenase, mitochondrial</fullName>
        <ecNumber evidence="7">1.1.99.2</ecNumber>
    </recommendedName>
</protein>
<comment type="catalytic activity">
    <reaction evidence="5">
        <text>(S)-2-hydroxyglutarate + A = 2-oxoglutarate + AH2</text>
        <dbReference type="Rhea" id="RHEA:21252"/>
        <dbReference type="ChEBI" id="CHEBI:13193"/>
        <dbReference type="ChEBI" id="CHEBI:16782"/>
        <dbReference type="ChEBI" id="CHEBI:16810"/>
        <dbReference type="ChEBI" id="CHEBI:17499"/>
        <dbReference type="EC" id="1.1.99.2"/>
    </reaction>
</comment>
<dbReference type="Pfam" id="PF01266">
    <property type="entry name" value="DAO"/>
    <property type="match status" value="1"/>
</dbReference>
<dbReference type="STRING" id="684364.F4NWP8"/>
<dbReference type="Gene3D" id="3.50.50.60">
    <property type="entry name" value="FAD/NAD(P)-binding domain"/>
    <property type="match status" value="1"/>
</dbReference>
<dbReference type="OMA" id="GVHFTRM"/>
<name>F4NWP8_BATDJ</name>
<dbReference type="EMBL" id="GL882880">
    <property type="protein sequence ID" value="EGF82524.1"/>
    <property type="molecule type" value="Genomic_DNA"/>
</dbReference>
<dbReference type="HOGENOM" id="CLU_024775_1_0_1"/>
<reference evidence="10 11" key="1">
    <citation type="submission" date="2009-12" db="EMBL/GenBank/DDBJ databases">
        <title>The draft genome of Batrachochytrium dendrobatidis.</title>
        <authorList>
            <consortium name="US DOE Joint Genome Institute (JGI-PGF)"/>
            <person name="Kuo A."/>
            <person name="Salamov A."/>
            <person name="Schmutz J."/>
            <person name="Lucas S."/>
            <person name="Pitluck S."/>
            <person name="Rosenblum E."/>
            <person name="Stajich J."/>
            <person name="Eisen M."/>
            <person name="Grigoriev I.V."/>
        </authorList>
    </citation>
    <scope>NUCLEOTIDE SEQUENCE [LARGE SCALE GENOMIC DNA]</scope>
    <source>
        <strain evidence="11">JAM81 / FGSC 10211</strain>
    </source>
</reference>
<accession>F4NWP8</accession>
<evidence type="ECO:0000256" key="8">
    <source>
        <dbReference type="ARBA" id="ARBA00041137"/>
    </source>
</evidence>
<evidence type="ECO:0000313" key="10">
    <source>
        <dbReference type="EMBL" id="EGF82524.1"/>
    </source>
</evidence>
<dbReference type="EC" id="1.1.99.2" evidence="7"/>
<dbReference type="SUPFAM" id="SSF51905">
    <property type="entry name" value="FAD/NAD(P)-binding domain"/>
    <property type="match status" value="1"/>
</dbReference>